<protein>
    <recommendedName>
        <fullName evidence="2">histone acetyltransferase</fullName>
        <ecNumber evidence="2">2.3.1.48</ecNumber>
    </recommendedName>
</protein>
<dbReference type="InterPro" id="IPR013178">
    <property type="entry name" value="Histone_AcTrfase_Rtt109/CBP"/>
</dbReference>
<gene>
    <name evidence="14" type="ORF">D623_10004661</name>
</gene>
<evidence type="ECO:0000256" key="4">
    <source>
        <dbReference type="ARBA" id="ARBA00022723"/>
    </source>
</evidence>
<dbReference type="GO" id="GO:0008270">
    <property type="term" value="F:zinc ion binding"/>
    <property type="evidence" value="ECO:0007669"/>
    <property type="project" value="UniProtKB-KW"/>
</dbReference>
<proteinExistence type="predicted"/>
<keyword evidence="5 11" id="KW-0863">Zinc-finger</keyword>
<dbReference type="PANTHER" id="PTHR13808">
    <property type="entry name" value="CBP/P300-RELATED"/>
    <property type="match status" value="1"/>
</dbReference>
<dbReference type="GO" id="GO:0000123">
    <property type="term" value="C:histone acetyltransferase complex"/>
    <property type="evidence" value="ECO:0007669"/>
    <property type="project" value="TreeGrafter"/>
</dbReference>
<evidence type="ECO:0000313" key="15">
    <source>
        <dbReference type="Proteomes" id="UP000052978"/>
    </source>
</evidence>
<evidence type="ECO:0000256" key="3">
    <source>
        <dbReference type="ARBA" id="ARBA00022679"/>
    </source>
</evidence>
<dbReference type="PROSITE" id="PS50135">
    <property type="entry name" value="ZF_ZZ_2"/>
    <property type="match status" value="1"/>
</dbReference>
<dbReference type="Gene3D" id="3.30.60.90">
    <property type="match status" value="1"/>
</dbReference>
<dbReference type="GO" id="GO:0045944">
    <property type="term" value="P:positive regulation of transcription by RNA polymerase II"/>
    <property type="evidence" value="ECO:0007669"/>
    <property type="project" value="TreeGrafter"/>
</dbReference>
<dbReference type="InterPro" id="IPR000197">
    <property type="entry name" value="Znf_TAZ"/>
</dbReference>
<dbReference type="GO" id="GO:0004402">
    <property type="term" value="F:histone acetyltransferase activity"/>
    <property type="evidence" value="ECO:0007669"/>
    <property type="project" value="InterPro"/>
</dbReference>
<dbReference type="SMART" id="SM00291">
    <property type="entry name" value="ZnF_ZZ"/>
    <property type="match status" value="1"/>
</dbReference>
<keyword evidence="7" id="KW-0805">Transcription regulation</keyword>
<keyword evidence="9" id="KW-0539">Nucleus</keyword>
<feature type="domain" description="TAZ-type" evidence="12">
    <location>
        <begin position="107"/>
        <end position="188"/>
    </location>
</feature>
<keyword evidence="15" id="KW-1185">Reference proteome</keyword>
<accession>S7P0Z9</accession>
<dbReference type="SMART" id="SM00551">
    <property type="entry name" value="ZnF_TAZ"/>
    <property type="match status" value="1"/>
</dbReference>
<dbReference type="InterPro" id="IPR035898">
    <property type="entry name" value="TAZ_dom_sf"/>
</dbReference>
<dbReference type="GO" id="GO:0005634">
    <property type="term" value="C:nucleus"/>
    <property type="evidence" value="ECO:0007669"/>
    <property type="project" value="UniProtKB-SubCell"/>
</dbReference>
<dbReference type="Proteomes" id="UP000052978">
    <property type="component" value="Unassembled WGS sequence"/>
</dbReference>
<dbReference type="GO" id="GO:0031490">
    <property type="term" value="F:chromatin DNA binding"/>
    <property type="evidence" value="ECO:0007669"/>
    <property type="project" value="TreeGrafter"/>
</dbReference>
<evidence type="ECO:0000256" key="1">
    <source>
        <dbReference type="ARBA" id="ARBA00004123"/>
    </source>
</evidence>
<dbReference type="Pfam" id="PF00569">
    <property type="entry name" value="ZZ"/>
    <property type="match status" value="1"/>
</dbReference>
<evidence type="ECO:0000256" key="8">
    <source>
        <dbReference type="ARBA" id="ARBA00023163"/>
    </source>
</evidence>
<evidence type="ECO:0000256" key="10">
    <source>
        <dbReference type="PROSITE-ProRule" id="PRU00203"/>
    </source>
</evidence>
<dbReference type="PROSITE" id="PS01357">
    <property type="entry name" value="ZF_ZZ_1"/>
    <property type="match status" value="1"/>
</dbReference>
<evidence type="ECO:0000259" key="13">
    <source>
        <dbReference type="PROSITE" id="PS50135"/>
    </source>
</evidence>
<evidence type="ECO:0000313" key="14">
    <source>
        <dbReference type="EMBL" id="EPQ03603.1"/>
    </source>
</evidence>
<dbReference type="GO" id="GO:0005667">
    <property type="term" value="C:transcription regulator complex"/>
    <property type="evidence" value="ECO:0007669"/>
    <property type="project" value="TreeGrafter"/>
</dbReference>
<dbReference type="InterPro" id="IPR043145">
    <property type="entry name" value="Znf_ZZ_sf"/>
</dbReference>
<dbReference type="GO" id="GO:0003713">
    <property type="term" value="F:transcription coactivator activity"/>
    <property type="evidence" value="ECO:0007669"/>
    <property type="project" value="TreeGrafter"/>
</dbReference>
<dbReference type="Pfam" id="PF02135">
    <property type="entry name" value="zf-TAZ"/>
    <property type="match status" value="1"/>
</dbReference>
<keyword evidence="8" id="KW-0804">Transcription</keyword>
<evidence type="ECO:0000256" key="2">
    <source>
        <dbReference type="ARBA" id="ARBA00013184"/>
    </source>
</evidence>
<dbReference type="SUPFAM" id="SSF57850">
    <property type="entry name" value="RING/U-box"/>
    <property type="match status" value="1"/>
</dbReference>
<comment type="subcellular location">
    <subcellularLocation>
        <location evidence="1">Nucleus</location>
    </subcellularLocation>
</comment>
<dbReference type="PANTHER" id="PTHR13808:SF34">
    <property type="entry name" value="CREB-BINDING PROTEIN"/>
    <property type="match status" value="1"/>
</dbReference>
<name>S7P0Z9_MYOBR</name>
<keyword evidence="4 10" id="KW-0479">Metal-binding</keyword>
<dbReference type="Gene3D" id="1.20.1020.10">
    <property type="entry name" value="TAZ domain"/>
    <property type="match status" value="1"/>
</dbReference>
<evidence type="ECO:0000256" key="5">
    <source>
        <dbReference type="ARBA" id="ARBA00022771"/>
    </source>
</evidence>
<dbReference type="AlphaFoldDB" id="S7P0Z9"/>
<organism evidence="14 15">
    <name type="scientific">Myotis brandtii</name>
    <name type="common">Brandt's bat</name>
    <dbReference type="NCBI Taxonomy" id="109478"/>
    <lineage>
        <taxon>Eukaryota</taxon>
        <taxon>Metazoa</taxon>
        <taxon>Chordata</taxon>
        <taxon>Craniata</taxon>
        <taxon>Vertebrata</taxon>
        <taxon>Euteleostomi</taxon>
        <taxon>Mammalia</taxon>
        <taxon>Eutheria</taxon>
        <taxon>Laurasiatheria</taxon>
        <taxon>Chiroptera</taxon>
        <taxon>Yangochiroptera</taxon>
        <taxon>Vespertilionidae</taxon>
        <taxon>Myotis</taxon>
    </lineage>
</organism>
<keyword evidence="6 10" id="KW-0862">Zinc</keyword>
<sequence length="218" mass="25034">MAGLLFSCSFQEFVRVAEGAKEELHEDKESCLAMLVESHNQGQDRCVLTCTECKQRVETGWHCPGCEDYDLCIHCYNTKGHTHKMLKVGLGLDEGGNQGEMQFRSIQEARRLSILRCIQTLRHTRQCLDANCSRANCQKMKDVVLHTTRCQRKASGGCPVCKQLIALCCHHAKHCQGNPCPVPFCLDIKQRLREQRLRLRQQRLWLRQQRIGNRLQQG</sequence>
<feature type="domain" description="ZZ-type" evidence="13">
    <location>
        <begin position="45"/>
        <end position="93"/>
    </location>
</feature>
<dbReference type="PROSITE" id="PS50134">
    <property type="entry name" value="ZF_TAZ"/>
    <property type="match status" value="1"/>
</dbReference>
<evidence type="ECO:0000256" key="7">
    <source>
        <dbReference type="ARBA" id="ARBA00023015"/>
    </source>
</evidence>
<dbReference type="InterPro" id="IPR000433">
    <property type="entry name" value="Znf_ZZ"/>
</dbReference>
<feature type="zinc finger region" description="TAZ-type" evidence="10">
    <location>
        <begin position="107"/>
        <end position="188"/>
    </location>
</feature>
<evidence type="ECO:0000256" key="9">
    <source>
        <dbReference type="ARBA" id="ARBA00023242"/>
    </source>
</evidence>
<dbReference type="eggNOG" id="KOG1778">
    <property type="taxonomic scope" value="Eukaryota"/>
</dbReference>
<dbReference type="FunFam" id="3.30.60.90:FF:000003">
    <property type="entry name" value="E1A binding protein p300"/>
    <property type="match status" value="1"/>
</dbReference>
<evidence type="ECO:0000256" key="6">
    <source>
        <dbReference type="ARBA" id="ARBA00022833"/>
    </source>
</evidence>
<dbReference type="EMBL" id="KE161405">
    <property type="protein sequence ID" value="EPQ03603.1"/>
    <property type="molecule type" value="Genomic_DNA"/>
</dbReference>
<evidence type="ECO:0000256" key="11">
    <source>
        <dbReference type="PROSITE-ProRule" id="PRU00228"/>
    </source>
</evidence>
<dbReference type="SUPFAM" id="SSF57933">
    <property type="entry name" value="TAZ domain"/>
    <property type="match status" value="1"/>
</dbReference>
<keyword evidence="3" id="KW-0808">Transferase</keyword>
<evidence type="ECO:0000259" key="12">
    <source>
        <dbReference type="PROSITE" id="PS50134"/>
    </source>
</evidence>
<dbReference type="EC" id="2.3.1.48" evidence="2"/>
<reference evidence="14 15" key="1">
    <citation type="journal article" date="2013" name="Nat. Commun.">
        <title>Genome analysis reveals insights into physiology and longevity of the Brandt's bat Myotis brandtii.</title>
        <authorList>
            <person name="Seim I."/>
            <person name="Fang X."/>
            <person name="Xiong Z."/>
            <person name="Lobanov A.V."/>
            <person name="Huang Z."/>
            <person name="Ma S."/>
            <person name="Feng Y."/>
            <person name="Turanov A.A."/>
            <person name="Zhu Y."/>
            <person name="Lenz T.L."/>
            <person name="Gerashchenko M.V."/>
            <person name="Fan D."/>
            <person name="Hee Yim S."/>
            <person name="Yao X."/>
            <person name="Jordan D."/>
            <person name="Xiong Y."/>
            <person name="Ma Y."/>
            <person name="Lyapunov A.N."/>
            <person name="Chen G."/>
            <person name="Kulakova O.I."/>
            <person name="Sun Y."/>
            <person name="Lee S.G."/>
            <person name="Bronson R.T."/>
            <person name="Moskalev A.A."/>
            <person name="Sunyaev S.R."/>
            <person name="Zhang G."/>
            <person name="Krogh A."/>
            <person name="Wang J."/>
            <person name="Gladyshev V.N."/>
        </authorList>
    </citation>
    <scope>NUCLEOTIDE SEQUENCE [LARGE SCALE GENOMIC DNA]</scope>
</reference>